<reference evidence="2 3" key="1">
    <citation type="submission" date="2017-04" db="EMBL/GenBank/DDBJ databases">
        <authorList>
            <person name="Afonso C.L."/>
            <person name="Miller P.J."/>
            <person name="Scott M.A."/>
            <person name="Spackman E."/>
            <person name="Goraichik I."/>
            <person name="Dimitrov K.M."/>
            <person name="Suarez D.L."/>
            <person name="Swayne D.E."/>
        </authorList>
    </citation>
    <scope>NUCLEOTIDE SEQUENCE [LARGE SCALE GENOMIC DNA]</scope>
    <source>
        <strain evidence="2 3">DSM 26133</strain>
    </source>
</reference>
<keyword evidence="3" id="KW-1185">Reference proteome</keyword>
<dbReference type="GO" id="GO:0016740">
    <property type="term" value="F:transferase activity"/>
    <property type="evidence" value="ECO:0007669"/>
    <property type="project" value="UniProtKB-KW"/>
</dbReference>
<organism evidence="2 3">
    <name type="scientific">Reichenbachiella faecimaris</name>
    <dbReference type="NCBI Taxonomy" id="692418"/>
    <lineage>
        <taxon>Bacteria</taxon>
        <taxon>Pseudomonadati</taxon>
        <taxon>Bacteroidota</taxon>
        <taxon>Cytophagia</taxon>
        <taxon>Cytophagales</taxon>
        <taxon>Reichenbachiellaceae</taxon>
        <taxon>Reichenbachiella</taxon>
    </lineage>
</organism>
<gene>
    <name evidence="2" type="ORF">SAMN04488029_2918</name>
</gene>
<dbReference type="SUPFAM" id="SSF53448">
    <property type="entry name" value="Nucleotide-diphospho-sugar transferases"/>
    <property type="match status" value="1"/>
</dbReference>
<evidence type="ECO:0000313" key="2">
    <source>
        <dbReference type="EMBL" id="SMD36486.1"/>
    </source>
</evidence>
<dbReference type="OrthoDB" id="9815829at2"/>
<protein>
    <submittedName>
        <fullName evidence="2">Glycosyltransferase involved in cell wall bisynthesis</fullName>
    </submittedName>
</protein>
<dbReference type="EMBL" id="FWYF01000003">
    <property type="protein sequence ID" value="SMD36486.1"/>
    <property type="molecule type" value="Genomic_DNA"/>
</dbReference>
<dbReference type="AlphaFoldDB" id="A0A1W2GJQ2"/>
<sequence length="323" mass="38122">MDTTALSFSNRPVLSVILPAYNAQHYIREAIDSILDQSFQNFELIVSDDGSSDQTRSIIESYDDPRIVVSHNNKNIGKTETVNRLFGMVKGEFLTIHDADDFSNRERFKKQIDFLKSNPEYGVCGTGFKTITEKGEEFDKVLMNQTDQEIRENIDKHSQIHGPTAVVRTRLIDPKLRIYRAYFENNYEDIDFVYRILSISKAYNLREYLYYYRILPNSLCRKKITIKNRNLYKIVLHLTHQRNQKGIDDLMENNLYELNAKFQKITNHYHLDPSLINREAAAYYMYWNLKDKAIIESIKAIYKKPLLGKNYRTLIYCLRKFFT</sequence>
<dbReference type="InterPro" id="IPR001173">
    <property type="entry name" value="Glyco_trans_2-like"/>
</dbReference>
<dbReference type="RefSeq" id="WP_084373567.1">
    <property type="nucleotide sequence ID" value="NZ_FWYF01000003.1"/>
</dbReference>
<keyword evidence="2" id="KW-0808">Transferase</keyword>
<proteinExistence type="predicted"/>
<feature type="domain" description="Glycosyltransferase 2-like" evidence="1">
    <location>
        <begin position="15"/>
        <end position="141"/>
    </location>
</feature>
<dbReference type="PANTHER" id="PTHR43685:SF2">
    <property type="entry name" value="GLYCOSYLTRANSFERASE 2-LIKE DOMAIN-CONTAINING PROTEIN"/>
    <property type="match status" value="1"/>
</dbReference>
<name>A0A1W2GJQ2_REIFA</name>
<dbReference type="PANTHER" id="PTHR43685">
    <property type="entry name" value="GLYCOSYLTRANSFERASE"/>
    <property type="match status" value="1"/>
</dbReference>
<dbReference type="InterPro" id="IPR050834">
    <property type="entry name" value="Glycosyltransf_2"/>
</dbReference>
<dbReference type="STRING" id="692418.SAMN04488029_2918"/>
<dbReference type="CDD" id="cd00761">
    <property type="entry name" value="Glyco_tranf_GTA_type"/>
    <property type="match status" value="1"/>
</dbReference>
<evidence type="ECO:0000259" key="1">
    <source>
        <dbReference type="Pfam" id="PF00535"/>
    </source>
</evidence>
<dbReference type="Proteomes" id="UP000192472">
    <property type="component" value="Unassembled WGS sequence"/>
</dbReference>
<accession>A0A1W2GJQ2</accession>
<evidence type="ECO:0000313" key="3">
    <source>
        <dbReference type="Proteomes" id="UP000192472"/>
    </source>
</evidence>
<dbReference type="Pfam" id="PF00535">
    <property type="entry name" value="Glycos_transf_2"/>
    <property type="match status" value="1"/>
</dbReference>
<dbReference type="InterPro" id="IPR029044">
    <property type="entry name" value="Nucleotide-diphossugar_trans"/>
</dbReference>
<dbReference type="Gene3D" id="3.90.550.10">
    <property type="entry name" value="Spore Coat Polysaccharide Biosynthesis Protein SpsA, Chain A"/>
    <property type="match status" value="1"/>
</dbReference>